<protein>
    <recommendedName>
        <fullName evidence="3">MULE transposase domain-containing protein</fullName>
    </recommendedName>
</protein>
<proteinExistence type="predicted"/>
<dbReference type="AlphaFoldDB" id="A0AAE0STZ4"/>
<sequence>MVHRSSCQKSVYLAVFLSLQSRLGHLSLEGFVLDFEKAAWLAIREAFPGVEIKGCAFHWSQACGDTFSQLDWLKRICDERAFIPSCVKCWPFSSCPAFTYNKQ</sequence>
<gene>
    <name evidence="1" type="ORF">CHS0354_036981</name>
</gene>
<keyword evidence="2" id="KW-1185">Reference proteome</keyword>
<name>A0AAE0STZ4_9BIVA</name>
<comment type="caution">
    <text evidence="1">The sequence shown here is derived from an EMBL/GenBank/DDBJ whole genome shotgun (WGS) entry which is preliminary data.</text>
</comment>
<reference evidence="1" key="3">
    <citation type="submission" date="2023-05" db="EMBL/GenBank/DDBJ databases">
        <authorList>
            <person name="Smith C.H."/>
        </authorList>
    </citation>
    <scope>NUCLEOTIDE SEQUENCE</scope>
    <source>
        <strain evidence="1">CHS0354</strain>
        <tissue evidence="1">Mantle</tissue>
    </source>
</reference>
<evidence type="ECO:0000313" key="1">
    <source>
        <dbReference type="EMBL" id="KAK3598085.1"/>
    </source>
</evidence>
<accession>A0AAE0STZ4</accession>
<evidence type="ECO:0000313" key="2">
    <source>
        <dbReference type="Proteomes" id="UP001195483"/>
    </source>
</evidence>
<dbReference type="Proteomes" id="UP001195483">
    <property type="component" value="Unassembled WGS sequence"/>
</dbReference>
<evidence type="ECO:0008006" key="3">
    <source>
        <dbReference type="Google" id="ProtNLM"/>
    </source>
</evidence>
<reference evidence="1" key="1">
    <citation type="journal article" date="2021" name="Genome Biol. Evol.">
        <title>A High-Quality Reference Genome for a Parasitic Bivalve with Doubly Uniparental Inheritance (Bivalvia: Unionida).</title>
        <authorList>
            <person name="Smith C.H."/>
        </authorList>
    </citation>
    <scope>NUCLEOTIDE SEQUENCE</scope>
    <source>
        <strain evidence="1">CHS0354</strain>
    </source>
</reference>
<organism evidence="1 2">
    <name type="scientific">Potamilus streckersoni</name>
    <dbReference type="NCBI Taxonomy" id="2493646"/>
    <lineage>
        <taxon>Eukaryota</taxon>
        <taxon>Metazoa</taxon>
        <taxon>Spiralia</taxon>
        <taxon>Lophotrochozoa</taxon>
        <taxon>Mollusca</taxon>
        <taxon>Bivalvia</taxon>
        <taxon>Autobranchia</taxon>
        <taxon>Heteroconchia</taxon>
        <taxon>Palaeoheterodonta</taxon>
        <taxon>Unionida</taxon>
        <taxon>Unionoidea</taxon>
        <taxon>Unionidae</taxon>
        <taxon>Ambleminae</taxon>
        <taxon>Lampsilini</taxon>
        <taxon>Potamilus</taxon>
    </lineage>
</organism>
<reference evidence="1" key="2">
    <citation type="journal article" date="2021" name="Genome Biol. Evol.">
        <title>Developing a high-quality reference genome for a parasitic bivalve with doubly uniparental inheritance (Bivalvia: Unionida).</title>
        <authorList>
            <person name="Smith C.H."/>
        </authorList>
    </citation>
    <scope>NUCLEOTIDE SEQUENCE</scope>
    <source>
        <strain evidence="1">CHS0354</strain>
        <tissue evidence="1">Mantle</tissue>
    </source>
</reference>
<dbReference type="EMBL" id="JAEAOA010002170">
    <property type="protein sequence ID" value="KAK3598085.1"/>
    <property type="molecule type" value="Genomic_DNA"/>
</dbReference>